<keyword evidence="4 6" id="KW-1133">Transmembrane helix</keyword>
<sequence>MSLVLFLLIALFAGWLAGQITGRAMGAVGSLVVGVLGALLGGILFRLLATSLDVSLRHDLPPYVWSSVVALVGAVVVLLLIRAVEEGA</sequence>
<reference evidence="7" key="1">
    <citation type="journal article" date="2015" name="Nature">
        <title>Complex archaea that bridge the gap between prokaryotes and eukaryotes.</title>
        <authorList>
            <person name="Spang A."/>
            <person name="Saw J.H."/>
            <person name="Jorgensen S.L."/>
            <person name="Zaremba-Niedzwiedzka K."/>
            <person name="Martijn J."/>
            <person name="Lind A.E."/>
            <person name="van Eijk R."/>
            <person name="Schleper C."/>
            <person name="Guy L."/>
            <person name="Ettema T.J."/>
        </authorList>
    </citation>
    <scope>NUCLEOTIDE SEQUENCE</scope>
</reference>
<dbReference type="AlphaFoldDB" id="A0A0F9FJH5"/>
<accession>A0A0F9FJH5</accession>
<gene>
    <name evidence="7" type="ORF">LCGC14_1943720</name>
</gene>
<dbReference type="GO" id="GO:0005886">
    <property type="term" value="C:plasma membrane"/>
    <property type="evidence" value="ECO:0007669"/>
    <property type="project" value="UniProtKB-SubCell"/>
</dbReference>
<evidence type="ECO:0000256" key="1">
    <source>
        <dbReference type="ARBA" id="ARBA00004651"/>
    </source>
</evidence>
<evidence type="ECO:0000256" key="3">
    <source>
        <dbReference type="ARBA" id="ARBA00022692"/>
    </source>
</evidence>
<evidence type="ECO:0008006" key="8">
    <source>
        <dbReference type="Google" id="ProtNLM"/>
    </source>
</evidence>
<evidence type="ECO:0000256" key="6">
    <source>
        <dbReference type="SAM" id="Phobius"/>
    </source>
</evidence>
<evidence type="ECO:0000313" key="7">
    <source>
        <dbReference type="EMBL" id="KKL86539.1"/>
    </source>
</evidence>
<keyword evidence="2" id="KW-1003">Cell membrane</keyword>
<evidence type="ECO:0000256" key="5">
    <source>
        <dbReference type="ARBA" id="ARBA00023136"/>
    </source>
</evidence>
<organism evidence="7">
    <name type="scientific">marine sediment metagenome</name>
    <dbReference type="NCBI Taxonomy" id="412755"/>
    <lineage>
        <taxon>unclassified sequences</taxon>
        <taxon>metagenomes</taxon>
        <taxon>ecological metagenomes</taxon>
    </lineage>
</organism>
<feature type="transmembrane region" description="Helical" evidence="6">
    <location>
        <begin position="60"/>
        <end position="81"/>
    </location>
</feature>
<keyword evidence="5 6" id="KW-0472">Membrane</keyword>
<comment type="caution">
    <text evidence="7">The sequence shown here is derived from an EMBL/GenBank/DDBJ whole genome shotgun (WGS) entry which is preliminary data.</text>
</comment>
<protein>
    <recommendedName>
        <fullName evidence="8">Transglycosylase associated protein</fullName>
    </recommendedName>
</protein>
<feature type="transmembrane region" description="Helical" evidence="6">
    <location>
        <begin position="28"/>
        <end position="48"/>
    </location>
</feature>
<evidence type="ECO:0000256" key="4">
    <source>
        <dbReference type="ARBA" id="ARBA00022989"/>
    </source>
</evidence>
<dbReference type="InterPro" id="IPR007341">
    <property type="entry name" value="Transgly_assoc"/>
</dbReference>
<keyword evidence="3 6" id="KW-0812">Transmembrane</keyword>
<proteinExistence type="predicted"/>
<dbReference type="PANTHER" id="PTHR33884:SF3">
    <property type="entry name" value="UPF0410 PROTEIN YMGE"/>
    <property type="match status" value="1"/>
</dbReference>
<evidence type="ECO:0000256" key="2">
    <source>
        <dbReference type="ARBA" id="ARBA00022475"/>
    </source>
</evidence>
<dbReference type="EMBL" id="LAZR01021085">
    <property type="protein sequence ID" value="KKL86539.1"/>
    <property type="molecule type" value="Genomic_DNA"/>
</dbReference>
<name>A0A0F9FJH5_9ZZZZ</name>
<dbReference type="PANTHER" id="PTHR33884">
    <property type="entry name" value="UPF0410 PROTEIN YMGE"/>
    <property type="match status" value="1"/>
</dbReference>
<comment type="subcellular location">
    <subcellularLocation>
        <location evidence="1">Cell membrane</location>
        <topology evidence="1">Multi-pass membrane protein</topology>
    </subcellularLocation>
</comment>